<evidence type="ECO:0000313" key="2">
    <source>
        <dbReference type="Proteomes" id="UP001595539"/>
    </source>
</evidence>
<comment type="caution">
    <text evidence="1">The sequence shown here is derived from an EMBL/GenBank/DDBJ whole genome shotgun (WGS) entry which is preliminary data.</text>
</comment>
<dbReference type="NCBIfam" id="TIGR04255">
    <property type="entry name" value="sporadTIGR04255"/>
    <property type="match status" value="1"/>
</dbReference>
<proteinExistence type="predicted"/>
<gene>
    <name evidence="1" type="ORF">ACFOM8_17680</name>
</gene>
<reference evidence="2" key="1">
    <citation type="journal article" date="2019" name="Int. J. Syst. Evol. Microbiol.">
        <title>The Global Catalogue of Microorganisms (GCM) 10K type strain sequencing project: providing services to taxonomists for standard genome sequencing and annotation.</title>
        <authorList>
            <consortium name="The Broad Institute Genomics Platform"/>
            <consortium name="The Broad Institute Genome Sequencing Center for Infectious Disease"/>
            <person name="Wu L."/>
            <person name="Ma J."/>
        </authorList>
    </citation>
    <scope>NUCLEOTIDE SEQUENCE [LARGE SCALE GENOMIC DNA]</scope>
    <source>
        <strain evidence="2">KCTC 42473</strain>
    </source>
</reference>
<evidence type="ECO:0000313" key="1">
    <source>
        <dbReference type="EMBL" id="MFC3631270.1"/>
    </source>
</evidence>
<organism evidence="1 2">
    <name type="scientific">Paracoccus angustae</name>
    <dbReference type="NCBI Taxonomy" id="1671480"/>
    <lineage>
        <taxon>Bacteria</taxon>
        <taxon>Pseudomonadati</taxon>
        <taxon>Pseudomonadota</taxon>
        <taxon>Alphaproteobacteria</taxon>
        <taxon>Rhodobacterales</taxon>
        <taxon>Paracoccaceae</taxon>
        <taxon>Paracoccus</taxon>
    </lineage>
</organism>
<dbReference type="RefSeq" id="WP_377763486.1">
    <property type="nucleotide sequence ID" value="NZ_JBHRXY010000024.1"/>
</dbReference>
<dbReference type="EMBL" id="JBHRXY010000024">
    <property type="protein sequence ID" value="MFC3631270.1"/>
    <property type="molecule type" value="Genomic_DNA"/>
</dbReference>
<keyword evidence="2" id="KW-1185">Reference proteome</keyword>
<sequence>MADRIADPLFGKPPERAQLGTAPLVRVLGQVQFARIVNISKEQFIGDFQNAVRRQFPVIERDVAQAIDVSLEGGGVASTLTEEVIWRMFDPRREWRLSLAPSALTLETMRYTSREEFLGQFQFLIDSLAATIQPSLATRVGFRYVNRIDSQEDVDDLGNLVEAELLGLSSATLRNGVQMAVSQAQCQTAEGLLLARWGLLPAGATHDPDIAPPNGVQSWFLDIDSFTTSGLPEDGFTSIPLIEKMNTMADRAYAFFRWSVKAQFLERFKEGSK</sequence>
<name>A0ABV7U8N7_9RHOB</name>
<dbReference type="Proteomes" id="UP001595539">
    <property type="component" value="Unassembled WGS sequence"/>
</dbReference>
<accession>A0ABV7U8N7</accession>
<dbReference type="InterPro" id="IPR026349">
    <property type="entry name" value="CHP04255"/>
</dbReference>
<protein>
    <submittedName>
        <fullName evidence="1">TIGR04255 family protein</fullName>
    </submittedName>
</protein>